<evidence type="ECO:0000256" key="1">
    <source>
        <dbReference type="SAM" id="Coils"/>
    </source>
</evidence>
<evidence type="ECO:0000313" key="4">
    <source>
        <dbReference type="EMBL" id="KWV77157.1"/>
    </source>
</evidence>
<name>A0A125QF54_PSEFL</name>
<proteinExistence type="predicted"/>
<feature type="compositionally biased region" description="Polar residues" evidence="2">
    <location>
        <begin position="58"/>
        <end position="73"/>
    </location>
</feature>
<dbReference type="Proteomes" id="UP000063434">
    <property type="component" value="Unassembled WGS sequence"/>
</dbReference>
<feature type="domain" description="Dermonecrotic toxin N-terminal" evidence="3">
    <location>
        <begin position="450"/>
        <end position="679"/>
    </location>
</feature>
<feature type="coiled-coil region" evidence="1">
    <location>
        <begin position="1046"/>
        <end position="1103"/>
    </location>
</feature>
<dbReference type="EMBL" id="LCYC01000029">
    <property type="protein sequence ID" value="KWV77157.1"/>
    <property type="molecule type" value="Genomic_DNA"/>
</dbReference>
<feature type="region of interest" description="Disordered" evidence="2">
    <location>
        <begin position="849"/>
        <end position="901"/>
    </location>
</feature>
<evidence type="ECO:0000313" key="5">
    <source>
        <dbReference type="Proteomes" id="UP000063434"/>
    </source>
</evidence>
<gene>
    <name evidence="4" type="ORF">PFL603g_01863</name>
</gene>
<reference evidence="4 5" key="1">
    <citation type="submission" date="2015-05" db="EMBL/GenBank/DDBJ databases">
        <title>A genomic and transcriptomic approach to investigate the blue pigment phenotype in Pseudomonas fluorescens.</title>
        <authorList>
            <person name="Andreani N.A."/>
            <person name="Cardazzo B."/>
        </authorList>
    </citation>
    <scope>NUCLEOTIDE SEQUENCE [LARGE SCALE GENOMIC DNA]</scope>
    <source>
        <strain evidence="4 5">Ps_40</strain>
    </source>
</reference>
<organism evidence="4 5">
    <name type="scientific">Pseudomonas fluorescens</name>
    <dbReference type="NCBI Taxonomy" id="294"/>
    <lineage>
        <taxon>Bacteria</taxon>
        <taxon>Pseudomonadati</taxon>
        <taxon>Pseudomonadota</taxon>
        <taxon>Gammaproteobacteria</taxon>
        <taxon>Pseudomonadales</taxon>
        <taxon>Pseudomonadaceae</taxon>
        <taxon>Pseudomonas</taxon>
    </lineage>
</organism>
<keyword evidence="1" id="KW-0175">Coiled coil</keyword>
<dbReference type="RefSeq" id="WP_223816935.1">
    <property type="nucleotide sequence ID" value="NZ_LCYC01000029.1"/>
</dbReference>
<evidence type="ECO:0000259" key="3">
    <source>
        <dbReference type="Pfam" id="PF20178"/>
    </source>
</evidence>
<dbReference type="Pfam" id="PF20178">
    <property type="entry name" value="ToxA_N"/>
    <property type="match status" value="1"/>
</dbReference>
<dbReference type="InterPro" id="IPR046673">
    <property type="entry name" value="ToxA_N"/>
</dbReference>
<evidence type="ECO:0000256" key="2">
    <source>
        <dbReference type="SAM" id="MobiDB-lite"/>
    </source>
</evidence>
<comment type="caution">
    <text evidence="4">The sequence shown here is derived from an EMBL/GenBank/DDBJ whole genome shotgun (WGS) entry which is preliminary data.</text>
</comment>
<protein>
    <recommendedName>
        <fullName evidence="3">Dermonecrotic toxin N-terminal domain-containing protein</fullName>
    </recommendedName>
</protein>
<sequence>MMIQGNYPQRFFDHNLPLSLPTPTASLAADTQHEPLTNIENGQPLNRPRRASAPLRTPGTSTPTPATDNSPPLTATAVAHQFDTRPTLRSVVSGMLEEAIKSLYPTLAFNPAEAAVAEPISDNPPQYRLTPLLDIALRHLTTGGDLDFTDKHALPCTLVDPATGHTLKPGPSPDALMPGIDMQAIELAIRSLRAPLKKTFEQALLKHFMGSADAHSQGANRWRWLSDTLRDTLTTAALKQPGLNARQRETLDQVLTYPDRAQRQAAKGDAAAQVFILDSSVSHAGGNASQLTPDLLITRQVDGRTQVLHATAAGVVTPYDSLHAFGQAWGKKMGDAFVFDTLNWKRQEPAGNIFDTQAAVILNAMVENVASIEVPTTGSLEALEQAFTQASDPSPWFVGAYAPDARELERLHEQLPTWFGSASAAERDTYRQHALALASSVRRNNGRTFLDGIPDIRTYAEQQLDQHLAGKGYTAKDVEVVFKVPVGDMGSNYLERVKMSLVDMALENLSGLPKGEMEVHLHGQRVSDASLPKMLKDLINTVDIGGHYPELLKRELLDDSPAARDRLVRFIEQVPLQLAMQALELKLKGEAGITAQGHAFIEAVTQPGAGSKWVDGQEITVRPLAFVRKPGATPDVVANMFIIEPLANDSGPHLLYRPQLKPALLEFASRDALLEAIRKPGALQESVLAWLPDDKVRAVYGNGGFHTPNIARFTVFNEFDPPATPKPTTLAVDGYAAASTLRQDLLNGDLATHWFHSNANSLVTLAEGQSTSDAQSRWASYKELGWLLFNTLLPLMRGPGAMAGWLLQLANAENDIKRLSTANDPDPAGAMVDLLVNLGMTLTHIPVAEPTPTRTFEPFKPGPEASNSAPRPRQSHDPVRPAPTIHQAPGAPVTTGLGGGTAIDIRLSSPRGLTPELRAHIDSFKVPAPTTPGTPIAEGIRKGLYQVDNRWYAKIDNHWFRVATDLDGPYVIDEHNKARTAPSIARDARGNWYFDLAPRLKGGMPKTKDLQSKIKQNLEAKARTEADFQRGWQERSKISKEHAASMEKVHATLAEYEQARKKLKTLHSLVNGNTSAERFAPAYSNQQKICDALRADLDQALEKLKPLTQSLMVASEHNIETLAPKKIGGIDDLSEFKKNRSLEYQHSLYALIEIENVYVRLARDMVRHGADGASMAELTDQSNSGSEQAYDEFVKVCEMGYRGTEILLPLRQTISSVFERWKNDSPFGNKAADDYLKQRYTQSLESRRLTTQLNRLSFLKQLTTTWAARSPEDLAYFQMKRLLTEGLKTEILAFEDLRQYKGYTLEERHATLTTIINKFKQVLSDSQLMQEQYPELFRIEYHQRFTELLNEFISEAETELVQVVKEEQFLLPAAPARTNQRAKPQNQRVFRTEHQETFIGTLRPSEPGRTVDIIDVVDPGSGQPIASYSEHPGERGWVKIVQGQPTAPRPASPPKSWSTYKSEAQNLIDGVPKIEKTILFQKKKLDDPLRRDTVNPRDWNDMLEAQANLLFEKAQQAQAAHGARPETAEWVARWRAAAEQMLQKARQHTADGYLVQTPTAENVDYLWRHGFVDINLVRRDIPTRSGDVFTEYVVRKKNKIDALWYAHFHYPEKGWARDDFRAAHLKTPLQRIKTQKMLIEEAGNNGVVEKLIKAGITKPLAEKLFLKL</sequence>
<accession>A0A125QF54</accession>
<dbReference type="PATRIC" id="fig|294.195.peg.1985"/>
<feature type="region of interest" description="Disordered" evidence="2">
    <location>
        <begin position="36"/>
        <end position="73"/>
    </location>
</feature>